<evidence type="ECO:0000313" key="2">
    <source>
        <dbReference type="Proteomes" id="UP000231201"/>
    </source>
</evidence>
<evidence type="ECO:0000313" key="1">
    <source>
        <dbReference type="EMBL" id="PJI25451.1"/>
    </source>
</evidence>
<dbReference type="EMBL" id="PENH01000001">
    <property type="protein sequence ID" value="PJI25451.1"/>
    <property type="molecule type" value="Genomic_DNA"/>
</dbReference>
<comment type="caution">
    <text evidence="1">The sequence shown here is derived from an EMBL/GenBank/DDBJ whole genome shotgun (WGS) entry which is preliminary data.</text>
</comment>
<dbReference type="AlphaFoldDB" id="A0A2M8TNE4"/>
<dbReference type="Proteomes" id="UP000231201">
    <property type="component" value="Unassembled WGS sequence"/>
</dbReference>
<name>A0A2M8TNE4_PREIN</name>
<organism evidence="1 2">
    <name type="scientific">Prevotella intermedia</name>
    <dbReference type="NCBI Taxonomy" id="28131"/>
    <lineage>
        <taxon>Bacteria</taxon>
        <taxon>Pseudomonadati</taxon>
        <taxon>Bacteroidota</taxon>
        <taxon>Bacteroidia</taxon>
        <taxon>Bacteroidales</taxon>
        <taxon>Prevotellaceae</taxon>
        <taxon>Prevotella</taxon>
    </lineage>
</organism>
<protein>
    <submittedName>
        <fullName evidence="1">Uncharacterized protein</fullName>
    </submittedName>
</protein>
<sequence length="83" mass="9715">MSDFALYNNVYRSNGVGVNRQPYSERRNNIPAQTKSCKKTEINDIYYLFKEYTHQNATIILQIANKCLFLHYTKAAKSKKKYG</sequence>
<gene>
    <name evidence="1" type="ORF">CTM59_05000</name>
</gene>
<reference evidence="1 2" key="1">
    <citation type="submission" date="2017-11" db="EMBL/GenBank/DDBJ databases">
        <title>Genome sequencing of Prevotella intermedia KCOM 2833.</title>
        <authorList>
            <person name="Kook J.-K."/>
            <person name="Park S.-N."/>
            <person name="Lim Y.K."/>
        </authorList>
    </citation>
    <scope>NUCLEOTIDE SEQUENCE [LARGE SCALE GENOMIC DNA]</scope>
    <source>
        <strain evidence="1 2">KCOM 2833</strain>
    </source>
</reference>
<proteinExistence type="predicted"/>
<accession>A0A2M8TNE4</accession>